<evidence type="ECO:0000313" key="2">
    <source>
        <dbReference type="Proteomes" id="UP000198504"/>
    </source>
</evidence>
<proteinExistence type="predicted"/>
<name>A0A1H9D513_9ACTN</name>
<protein>
    <recommendedName>
        <fullName evidence="3">DUF2752 domain-containing protein</fullName>
    </recommendedName>
</protein>
<organism evidence="1 2">
    <name type="scientific">Microlunatus flavus</name>
    <dbReference type="NCBI Taxonomy" id="1036181"/>
    <lineage>
        <taxon>Bacteria</taxon>
        <taxon>Bacillati</taxon>
        <taxon>Actinomycetota</taxon>
        <taxon>Actinomycetes</taxon>
        <taxon>Propionibacteriales</taxon>
        <taxon>Propionibacteriaceae</taxon>
        <taxon>Microlunatus</taxon>
    </lineage>
</organism>
<accession>A0A1H9D513</accession>
<dbReference type="InterPro" id="IPR021215">
    <property type="entry name" value="DUF2752"/>
</dbReference>
<dbReference type="EMBL" id="FOFA01000002">
    <property type="protein sequence ID" value="SEQ08524.1"/>
    <property type="molecule type" value="Genomic_DNA"/>
</dbReference>
<evidence type="ECO:0000313" key="1">
    <source>
        <dbReference type="EMBL" id="SEQ08524.1"/>
    </source>
</evidence>
<gene>
    <name evidence="1" type="ORF">SAMN05421756_102439</name>
</gene>
<dbReference type="AlphaFoldDB" id="A0A1H9D513"/>
<dbReference type="Proteomes" id="UP000198504">
    <property type="component" value="Unassembled WGS sequence"/>
</dbReference>
<keyword evidence="2" id="KW-1185">Reference proteome</keyword>
<evidence type="ECO:0008006" key="3">
    <source>
        <dbReference type="Google" id="ProtNLM"/>
    </source>
</evidence>
<dbReference type="Pfam" id="PF10825">
    <property type="entry name" value="DUF2752"/>
    <property type="match status" value="1"/>
</dbReference>
<sequence>MAWATHFPCPLYVTTGCWCAFCGSTRAVQALLHGQPADAVRDNGLTVLIVAFAATRLLLWTMGCGRVVEMVDGLIARVDMRIWTALLLVWTVVRNLPAFTALGPAA</sequence>
<reference evidence="2" key="1">
    <citation type="submission" date="2016-10" db="EMBL/GenBank/DDBJ databases">
        <authorList>
            <person name="Varghese N."/>
            <person name="Submissions S."/>
        </authorList>
    </citation>
    <scope>NUCLEOTIDE SEQUENCE [LARGE SCALE GENOMIC DNA]</scope>
    <source>
        <strain evidence="2">CGMCC 4.6856</strain>
    </source>
</reference>